<evidence type="ECO:0000256" key="1">
    <source>
        <dbReference type="ARBA" id="ARBA00022801"/>
    </source>
</evidence>
<dbReference type="SUPFAM" id="SSF53474">
    <property type="entry name" value="alpha/beta-Hydrolases"/>
    <property type="match status" value="1"/>
</dbReference>
<evidence type="ECO:0000259" key="2">
    <source>
        <dbReference type="Pfam" id="PF00326"/>
    </source>
</evidence>
<dbReference type="GO" id="GO:0052689">
    <property type="term" value="F:carboxylic ester hydrolase activity"/>
    <property type="evidence" value="ECO:0007669"/>
    <property type="project" value="UniProtKB-ARBA"/>
</dbReference>
<evidence type="ECO:0000313" key="4">
    <source>
        <dbReference type="Proteomes" id="UP000067625"/>
    </source>
</evidence>
<dbReference type="PATRIC" id="fig|1441095.3.peg.704"/>
<dbReference type="InterPro" id="IPR001375">
    <property type="entry name" value="Peptidase_S9_cat"/>
</dbReference>
<dbReference type="OrthoDB" id="31158at2"/>
<dbReference type="AlphaFoldDB" id="A0A0M5J9J1"/>
<dbReference type="GO" id="GO:0008236">
    <property type="term" value="F:serine-type peptidase activity"/>
    <property type="evidence" value="ECO:0007669"/>
    <property type="project" value="InterPro"/>
</dbReference>
<dbReference type="InterPro" id="IPR029058">
    <property type="entry name" value="AB_hydrolase_fold"/>
</dbReference>
<dbReference type="RefSeq" id="WP_053602447.1">
    <property type="nucleotide sequence ID" value="NZ_CP012600.1"/>
</dbReference>
<keyword evidence="1" id="KW-0378">Hydrolase</keyword>
<dbReference type="Gene3D" id="3.40.50.1820">
    <property type="entry name" value="alpha/beta hydrolase"/>
    <property type="match status" value="1"/>
</dbReference>
<dbReference type="Proteomes" id="UP000067625">
    <property type="component" value="Chromosome"/>
</dbReference>
<reference evidence="3 4" key="2">
    <citation type="journal article" date="2016" name="Int. J. Syst. Evol. Microbiol.">
        <title>Bacillus gobiensis sp. nov., isolated from a soil sample.</title>
        <authorList>
            <person name="Liu B."/>
            <person name="Liu G.H."/>
            <person name="Cetin S."/>
            <person name="Schumann P."/>
            <person name="Pan Z.Z."/>
            <person name="Chen Q.Q."/>
        </authorList>
    </citation>
    <scope>NUCLEOTIDE SEQUENCE [LARGE SCALE GENOMIC DNA]</scope>
    <source>
        <strain evidence="3 4">FJAT-4402</strain>
    </source>
</reference>
<dbReference type="PANTHER" id="PTHR22946:SF9">
    <property type="entry name" value="POLYKETIDE TRANSFERASE AF380"/>
    <property type="match status" value="1"/>
</dbReference>
<dbReference type="InterPro" id="IPR050261">
    <property type="entry name" value="FrsA_esterase"/>
</dbReference>
<protein>
    <submittedName>
        <fullName evidence="3">Esterase</fullName>
    </submittedName>
</protein>
<proteinExistence type="predicted"/>
<name>A0A0M5J9J1_9BACI</name>
<dbReference type="EMBL" id="CP012600">
    <property type="protein sequence ID" value="ALC80707.1"/>
    <property type="molecule type" value="Genomic_DNA"/>
</dbReference>
<dbReference type="STRING" id="1441095.AM592_03220"/>
<keyword evidence="4" id="KW-1185">Reference proteome</keyword>
<feature type="domain" description="Peptidase S9 prolyl oligopeptidase catalytic" evidence="2">
    <location>
        <begin position="47"/>
        <end position="246"/>
    </location>
</feature>
<sequence>MVTIEKENISTISLLHIYRNDLRQNKAPLVIFVHGFTSFKEMNLSLAYMLAEKGVRVVLPDALYHGERGENLSKNELNLRFPSIVVNEIKELEMIKEHFEQRDLIDSGKIGVGGTSMGGITTLAALTQYKWIKAAVSLMGSPSLHSFLKLQVESMRASGFLLPIPDTELNHELEQLIAYDLWEQPEKLNLRPLFFWHGKRDPYVPFEPTYQFYQQVVPFYADTPKRLEFIADDQAEHKVSSEGLKRAVEWFACHL</sequence>
<dbReference type="GO" id="GO:0006508">
    <property type="term" value="P:proteolysis"/>
    <property type="evidence" value="ECO:0007669"/>
    <property type="project" value="InterPro"/>
</dbReference>
<evidence type="ECO:0000313" key="3">
    <source>
        <dbReference type="EMBL" id="ALC80707.1"/>
    </source>
</evidence>
<accession>A0A0M5J9J1</accession>
<gene>
    <name evidence="3" type="ORF">AM592_03220</name>
</gene>
<dbReference type="Pfam" id="PF00326">
    <property type="entry name" value="Peptidase_S9"/>
    <property type="match status" value="1"/>
</dbReference>
<organism evidence="3 4">
    <name type="scientific">Bacillus gobiensis</name>
    <dbReference type="NCBI Taxonomy" id="1441095"/>
    <lineage>
        <taxon>Bacteria</taxon>
        <taxon>Bacillati</taxon>
        <taxon>Bacillota</taxon>
        <taxon>Bacilli</taxon>
        <taxon>Bacillales</taxon>
        <taxon>Bacillaceae</taxon>
        <taxon>Bacillus</taxon>
    </lineage>
</organism>
<dbReference type="PANTHER" id="PTHR22946">
    <property type="entry name" value="DIENELACTONE HYDROLASE DOMAIN-CONTAINING PROTEIN-RELATED"/>
    <property type="match status" value="1"/>
</dbReference>
<reference evidence="4" key="1">
    <citation type="submission" date="2015-08" db="EMBL/GenBank/DDBJ databases">
        <title>Genome sequencing project for genomic taxonomy and phylogenomics of Bacillus-like bacteria.</title>
        <authorList>
            <person name="Liu B."/>
            <person name="Wang J."/>
            <person name="Zhu Y."/>
            <person name="Liu G."/>
            <person name="Chen Q."/>
            <person name="Chen Z."/>
            <person name="Lan J."/>
            <person name="Che J."/>
            <person name="Ge C."/>
            <person name="Shi H."/>
            <person name="Pan Z."/>
            <person name="Liu X."/>
        </authorList>
    </citation>
    <scope>NUCLEOTIDE SEQUENCE [LARGE SCALE GENOMIC DNA]</scope>
    <source>
        <strain evidence="4">FJAT-4402</strain>
    </source>
</reference>